<dbReference type="GO" id="GO:0006508">
    <property type="term" value="P:proteolysis"/>
    <property type="evidence" value="ECO:0007669"/>
    <property type="project" value="UniProtKB-KW"/>
</dbReference>
<feature type="domain" description="LD-carboxypeptidase C-terminal" evidence="9">
    <location>
        <begin position="212"/>
        <end position="329"/>
    </location>
</feature>
<comment type="caution">
    <text evidence="10">The sequence shown here is derived from an EMBL/GenBank/DDBJ whole genome shotgun (WGS) entry which is preliminary data.</text>
</comment>
<reference evidence="10 11" key="1">
    <citation type="submission" date="2018-08" db="EMBL/GenBank/DDBJ databases">
        <title>Chitinophagaceae sp. K23C18032701, a novel bacterium isolated from forest soil.</title>
        <authorList>
            <person name="Wang C."/>
        </authorList>
    </citation>
    <scope>NUCLEOTIDE SEQUENCE [LARGE SCALE GENOMIC DNA]</scope>
    <source>
        <strain evidence="10 11">K23C18032701</strain>
    </source>
</reference>
<dbReference type="Gene3D" id="3.50.30.60">
    <property type="entry name" value="LD-carboxypeptidase A C-terminal domain-like"/>
    <property type="match status" value="1"/>
</dbReference>
<sequence>MNRKHFLGKSALALASAALPISRLMAAPGKTAPAWTIPPYLKKGDVIGITCPSGYIPEKDIQPAVQQLTAWGFTVETGKTVGLRDGSFGGSDAERLADFQQMIDSPHIKAVLCARGGYGFVRIIDQVDFTRFRRHPKWIIGFSDITVLHCHLAHNYHIASLHSKMTNSFPENAALADAVQQQTIQSIYQALSGEKMQYSAVMNPNNRTGKASGILVGGNLNTIETLAGSASDLPTAGKILFIEDTHEYLYSIDRMLWNLKRSRKLQHLKGLIVGGFSLKPDEPGDEFGRTLYDIVMEKVKQYSYPVCFDFPVGHQKNNMALKCGVRHQLIVHEAGATLTELR</sequence>
<feature type="active site" description="Charge relay system" evidence="6">
    <location>
        <position position="243"/>
    </location>
</feature>
<dbReference type="InterPro" id="IPR040449">
    <property type="entry name" value="Peptidase_S66_N"/>
</dbReference>
<evidence type="ECO:0000256" key="5">
    <source>
        <dbReference type="ARBA" id="ARBA00022825"/>
    </source>
</evidence>
<dbReference type="GO" id="GO:0004180">
    <property type="term" value="F:carboxypeptidase activity"/>
    <property type="evidence" value="ECO:0007669"/>
    <property type="project" value="UniProtKB-KW"/>
</dbReference>
<keyword evidence="11" id="KW-1185">Reference proteome</keyword>
<feature type="domain" description="LD-carboxypeptidase N-terminal" evidence="8">
    <location>
        <begin position="47"/>
        <end position="162"/>
    </location>
</feature>
<evidence type="ECO:0000256" key="3">
    <source>
        <dbReference type="ARBA" id="ARBA00022670"/>
    </source>
</evidence>
<feature type="active site" description="Nucleophile" evidence="6">
    <location>
        <position position="143"/>
    </location>
</feature>
<proteinExistence type="inferred from homology"/>
<dbReference type="Proteomes" id="UP000261284">
    <property type="component" value="Unassembled WGS sequence"/>
</dbReference>
<evidence type="ECO:0000256" key="2">
    <source>
        <dbReference type="ARBA" id="ARBA00022645"/>
    </source>
</evidence>
<organism evidence="10 11">
    <name type="scientific">Deminuibacter soli</name>
    <dbReference type="NCBI Taxonomy" id="2291815"/>
    <lineage>
        <taxon>Bacteria</taxon>
        <taxon>Pseudomonadati</taxon>
        <taxon>Bacteroidota</taxon>
        <taxon>Chitinophagia</taxon>
        <taxon>Chitinophagales</taxon>
        <taxon>Chitinophagaceae</taxon>
        <taxon>Deminuibacter</taxon>
    </lineage>
</organism>
<feature type="active site" description="Charge relay system" evidence="6">
    <location>
        <position position="314"/>
    </location>
</feature>
<dbReference type="InterPro" id="IPR003507">
    <property type="entry name" value="S66_fam"/>
</dbReference>
<dbReference type="InterPro" id="IPR027461">
    <property type="entry name" value="Carboxypeptidase_A_C_sf"/>
</dbReference>
<gene>
    <name evidence="10" type="ORF">DXN05_00260</name>
</gene>
<evidence type="ECO:0000313" key="10">
    <source>
        <dbReference type="EMBL" id="RFM30578.1"/>
    </source>
</evidence>
<evidence type="ECO:0000256" key="7">
    <source>
        <dbReference type="SAM" id="SignalP"/>
    </source>
</evidence>
<protein>
    <submittedName>
        <fullName evidence="10">LD-carboxypeptidase</fullName>
    </submittedName>
</protein>
<dbReference type="Pfam" id="PF02016">
    <property type="entry name" value="Peptidase_S66"/>
    <property type="match status" value="1"/>
</dbReference>
<evidence type="ECO:0000259" key="9">
    <source>
        <dbReference type="Pfam" id="PF17676"/>
    </source>
</evidence>
<dbReference type="PANTHER" id="PTHR30237:SF2">
    <property type="entry name" value="MUREIN TETRAPEPTIDE CARBOXYPEPTIDASE"/>
    <property type="match status" value="1"/>
</dbReference>
<feature type="signal peptide" evidence="7">
    <location>
        <begin position="1"/>
        <end position="26"/>
    </location>
</feature>
<accession>A0A3E1NS39</accession>
<evidence type="ECO:0000256" key="6">
    <source>
        <dbReference type="PIRSR" id="PIRSR028757-1"/>
    </source>
</evidence>
<keyword evidence="7" id="KW-0732">Signal</keyword>
<keyword evidence="3" id="KW-0645">Protease</keyword>
<keyword evidence="2 10" id="KW-0121">Carboxypeptidase</keyword>
<evidence type="ECO:0000313" key="11">
    <source>
        <dbReference type="Proteomes" id="UP000261284"/>
    </source>
</evidence>
<dbReference type="EMBL" id="QTJU01000001">
    <property type="protein sequence ID" value="RFM30578.1"/>
    <property type="molecule type" value="Genomic_DNA"/>
</dbReference>
<dbReference type="SUPFAM" id="SSF52317">
    <property type="entry name" value="Class I glutamine amidotransferase-like"/>
    <property type="match status" value="1"/>
</dbReference>
<dbReference type="SUPFAM" id="SSF141986">
    <property type="entry name" value="LD-carboxypeptidase A C-terminal domain-like"/>
    <property type="match status" value="1"/>
</dbReference>
<evidence type="ECO:0000259" key="8">
    <source>
        <dbReference type="Pfam" id="PF02016"/>
    </source>
</evidence>
<keyword evidence="5" id="KW-0720">Serine protease</keyword>
<dbReference type="InterPro" id="IPR029062">
    <property type="entry name" value="Class_I_gatase-like"/>
</dbReference>
<comment type="similarity">
    <text evidence="1">Belongs to the peptidase S66 family.</text>
</comment>
<dbReference type="InterPro" id="IPR027478">
    <property type="entry name" value="LdcA_N"/>
</dbReference>
<dbReference type="CDD" id="cd07025">
    <property type="entry name" value="Peptidase_S66"/>
    <property type="match status" value="1"/>
</dbReference>
<evidence type="ECO:0000256" key="4">
    <source>
        <dbReference type="ARBA" id="ARBA00022801"/>
    </source>
</evidence>
<dbReference type="PANTHER" id="PTHR30237">
    <property type="entry name" value="MURAMOYLTETRAPEPTIDE CARBOXYPEPTIDASE"/>
    <property type="match status" value="1"/>
</dbReference>
<dbReference type="InterPro" id="IPR040921">
    <property type="entry name" value="Peptidase_S66C"/>
</dbReference>
<dbReference type="OrthoDB" id="9807329at2"/>
<name>A0A3E1NS39_9BACT</name>
<dbReference type="PIRSF" id="PIRSF028757">
    <property type="entry name" value="LD-carboxypeptidase"/>
    <property type="match status" value="1"/>
</dbReference>
<feature type="chain" id="PRO_5017828095" evidence="7">
    <location>
        <begin position="27"/>
        <end position="342"/>
    </location>
</feature>
<evidence type="ECO:0000256" key="1">
    <source>
        <dbReference type="ARBA" id="ARBA00010233"/>
    </source>
</evidence>
<dbReference type="AlphaFoldDB" id="A0A3E1NS39"/>
<dbReference type="Gene3D" id="3.40.50.10740">
    <property type="entry name" value="Class I glutamine amidotransferase-like"/>
    <property type="match status" value="1"/>
</dbReference>
<dbReference type="Pfam" id="PF17676">
    <property type="entry name" value="Peptidase_S66C"/>
    <property type="match status" value="1"/>
</dbReference>
<keyword evidence="4" id="KW-0378">Hydrolase</keyword>
<dbReference type="GO" id="GO:0008236">
    <property type="term" value="F:serine-type peptidase activity"/>
    <property type="evidence" value="ECO:0007669"/>
    <property type="project" value="UniProtKB-KW"/>
</dbReference>